<evidence type="ECO:0000256" key="1">
    <source>
        <dbReference type="SAM" id="SignalP"/>
    </source>
</evidence>
<keyword evidence="1" id="KW-0732">Signal</keyword>
<organism evidence="3 4">
    <name type="scientific">Brevundimonas abyssalis TAR-001</name>
    <dbReference type="NCBI Taxonomy" id="1391729"/>
    <lineage>
        <taxon>Bacteria</taxon>
        <taxon>Pseudomonadati</taxon>
        <taxon>Pseudomonadota</taxon>
        <taxon>Alphaproteobacteria</taxon>
        <taxon>Caulobacterales</taxon>
        <taxon>Caulobacteraceae</taxon>
        <taxon>Brevundimonas</taxon>
    </lineage>
</organism>
<feature type="chain" id="PRO_5034482069" evidence="1">
    <location>
        <begin position="30"/>
        <end position="241"/>
    </location>
</feature>
<feature type="domain" description="Pili assembly chaperone N-terminal" evidence="2">
    <location>
        <begin position="41"/>
        <end position="130"/>
    </location>
</feature>
<dbReference type="GO" id="GO:0030288">
    <property type="term" value="C:outer membrane-bounded periplasmic space"/>
    <property type="evidence" value="ECO:0007669"/>
    <property type="project" value="InterPro"/>
</dbReference>
<dbReference type="PANTHER" id="PTHR30251">
    <property type="entry name" value="PILUS ASSEMBLY CHAPERONE"/>
    <property type="match status" value="1"/>
</dbReference>
<dbReference type="SUPFAM" id="SSF49354">
    <property type="entry name" value="PapD-like"/>
    <property type="match status" value="1"/>
</dbReference>
<keyword evidence="4" id="KW-1185">Reference proteome</keyword>
<dbReference type="InterPro" id="IPR016147">
    <property type="entry name" value="Pili_assmbl_chaperone_N"/>
</dbReference>
<evidence type="ECO:0000313" key="4">
    <source>
        <dbReference type="Proteomes" id="UP000016569"/>
    </source>
</evidence>
<evidence type="ECO:0000313" key="3">
    <source>
        <dbReference type="EMBL" id="GAD59582.1"/>
    </source>
</evidence>
<feature type="signal peptide" evidence="1">
    <location>
        <begin position="1"/>
        <end position="29"/>
    </location>
</feature>
<dbReference type="Pfam" id="PF00345">
    <property type="entry name" value="PapD_N"/>
    <property type="match status" value="1"/>
</dbReference>
<dbReference type="OrthoDB" id="369595at2"/>
<dbReference type="AlphaFoldDB" id="A0A8E0NC11"/>
<dbReference type="Gene3D" id="2.60.40.10">
    <property type="entry name" value="Immunoglobulins"/>
    <property type="match status" value="1"/>
</dbReference>
<dbReference type="RefSeq" id="WP_021697676.1">
    <property type="nucleotide sequence ID" value="NZ_BATC01000031.1"/>
</dbReference>
<reference evidence="4" key="1">
    <citation type="journal article" date="2013" name="Genome Announc.">
        <title>Draft Genome Sequence of the Dimorphic Prosthecate Bacterium Brevundimonas abyssalis TAR-001T.</title>
        <authorList>
            <person name="Tsubouchi T."/>
            <person name="Nishi S."/>
            <person name="Usui K."/>
            <person name="Shimane Y."/>
            <person name="Takaki Y."/>
            <person name="Maruyama T."/>
            <person name="Hatada Y."/>
        </authorList>
    </citation>
    <scope>NUCLEOTIDE SEQUENCE [LARGE SCALE GENOMIC DNA]</scope>
    <source>
        <strain evidence="4">TAR-001</strain>
    </source>
</reference>
<evidence type="ECO:0000259" key="2">
    <source>
        <dbReference type="Pfam" id="PF00345"/>
    </source>
</evidence>
<dbReference type="GO" id="GO:0071555">
    <property type="term" value="P:cell wall organization"/>
    <property type="evidence" value="ECO:0007669"/>
    <property type="project" value="InterPro"/>
</dbReference>
<accession>A0A8E0NC11</accession>
<dbReference type="PANTHER" id="PTHR30251:SF4">
    <property type="entry name" value="SLR1668 PROTEIN"/>
    <property type="match status" value="1"/>
</dbReference>
<proteinExistence type="predicted"/>
<dbReference type="InterPro" id="IPR050643">
    <property type="entry name" value="Periplasmic_pilus_chap"/>
</dbReference>
<protein>
    <submittedName>
        <fullName evidence="3">P pilus assembly protein, chaperone PapD</fullName>
    </submittedName>
</protein>
<gene>
    <name evidence="3" type="ORF">MBEBAB_1832</name>
</gene>
<dbReference type="EMBL" id="BATC01000031">
    <property type="protein sequence ID" value="GAD59582.1"/>
    <property type="molecule type" value="Genomic_DNA"/>
</dbReference>
<dbReference type="Proteomes" id="UP000016569">
    <property type="component" value="Unassembled WGS sequence"/>
</dbReference>
<dbReference type="InterPro" id="IPR013783">
    <property type="entry name" value="Ig-like_fold"/>
</dbReference>
<name>A0A8E0NC11_9CAUL</name>
<comment type="caution">
    <text evidence="3">The sequence shown here is derived from an EMBL/GenBank/DDBJ whole genome shotgun (WGS) entry which is preliminary data.</text>
</comment>
<dbReference type="InterPro" id="IPR008962">
    <property type="entry name" value="PapD-like_sf"/>
</dbReference>
<sequence length="241" mass="25366">MSILRQSSIQPLGAAAVVASLCLATTASAHEVTPMRVFLAPHAGQSSAVVTVANSRTDPLPFEVRVLRREVAADGSQTFSPAEEQFAVFPPQALVAPQQSQAIRFQYIGDPALAQSAAYVLQVKEVPVMPEGFSGVITVYDFGVAVYVQAANARADIAVSAVERNGDDIRFSIVNTGSDYGFLAQRSVTLSAGGEQRVLDPEVLAAQIENPILPPNSTRHFSLQVPGLPAGTVAVDIGPAR</sequence>